<proteinExistence type="predicted"/>
<dbReference type="GO" id="GO:0016787">
    <property type="term" value="F:hydrolase activity"/>
    <property type="evidence" value="ECO:0007669"/>
    <property type="project" value="UniProtKB-KW"/>
</dbReference>
<dbReference type="Proteomes" id="UP001174694">
    <property type="component" value="Unassembled WGS sequence"/>
</dbReference>
<evidence type="ECO:0000259" key="1">
    <source>
        <dbReference type="Pfam" id="PF22893"/>
    </source>
</evidence>
<dbReference type="PANTHER" id="PTHR38886">
    <property type="entry name" value="SESA DOMAIN-CONTAINING PROTEIN"/>
    <property type="match status" value="1"/>
</dbReference>
<keyword evidence="2" id="KW-0378">Hydrolase</keyword>
<dbReference type="PANTHER" id="PTHR38886:SF1">
    <property type="entry name" value="NACHT-NTPASE AND P-LOOP NTPASES N-TERMINAL DOMAIN-CONTAINING PROTEIN"/>
    <property type="match status" value="1"/>
</dbReference>
<keyword evidence="3" id="KW-1185">Reference proteome</keyword>
<protein>
    <submittedName>
        <fullName evidence="2">Glycoside hydrolase, superfamily</fullName>
    </submittedName>
</protein>
<feature type="domain" description="Ubiquitin-like" evidence="1">
    <location>
        <begin position="262"/>
        <end position="343"/>
    </location>
</feature>
<sequence>MAAALTFGSIGDIIAVCQLAVQLGHALSDAAGSARQYQDLRTDLDTFVNILMQVVATYEQRELSPWMAGLDTATKAVVDECAVLIQKSLDRLNARYGEALLPGGSGSILKDAYKKVEFSVLEKEKLSLLQGKLQKNTERLTLLAGLAAHKSARVDNATMLARIEHVDESLSKHRENQEELLELHLQHTRLIKNQSCQLDIIDGRLKSQEMISWTIVGSVRNTFSAIVTIQETLRKVADAVMHLQALPSASGMLRTLDPTFGKPVVLEDALGNILEVPLDWIHGWEMFHILLQHRFENLKGHELVQARQYALEENCTGRDMDVAQPWSLAFRPGMKINMSMIFQDFSDLHGACPRCKKLSEAPRDTTVQCLNRDCNMWFRVLRTEGVEHDYEPPFYSDQQTGDLNSVYPGELILPSDFQRVRLIERVYTAALEATTGLDLSPGPHICAECGRSFEHVHELM</sequence>
<organism evidence="2 3">
    <name type="scientific">Pleurostoma richardsiae</name>
    <dbReference type="NCBI Taxonomy" id="41990"/>
    <lineage>
        <taxon>Eukaryota</taxon>
        <taxon>Fungi</taxon>
        <taxon>Dikarya</taxon>
        <taxon>Ascomycota</taxon>
        <taxon>Pezizomycotina</taxon>
        <taxon>Sordariomycetes</taxon>
        <taxon>Sordariomycetidae</taxon>
        <taxon>Calosphaeriales</taxon>
        <taxon>Pleurostomataceae</taxon>
        <taxon>Pleurostoma</taxon>
    </lineage>
</organism>
<reference evidence="2" key="1">
    <citation type="submission" date="2022-07" db="EMBL/GenBank/DDBJ databases">
        <title>Fungi with potential for degradation of polypropylene.</title>
        <authorList>
            <person name="Gostincar C."/>
        </authorList>
    </citation>
    <scope>NUCLEOTIDE SEQUENCE</scope>
    <source>
        <strain evidence="2">EXF-13308</strain>
    </source>
</reference>
<comment type="caution">
    <text evidence="2">The sequence shown here is derived from an EMBL/GenBank/DDBJ whole genome shotgun (WGS) entry which is preliminary data.</text>
</comment>
<dbReference type="InterPro" id="IPR054464">
    <property type="entry name" value="ULD_fung"/>
</dbReference>
<gene>
    <name evidence="2" type="ORF">NKR23_g12157</name>
</gene>
<dbReference type="AlphaFoldDB" id="A0AA38R8B7"/>
<dbReference type="Pfam" id="PF22893">
    <property type="entry name" value="ULD_2"/>
    <property type="match status" value="1"/>
</dbReference>
<dbReference type="EMBL" id="JANBVO010000086">
    <property type="protein sequence ID" value="KAJ9130524.1"/>
    <property type="molecule type" value="Genomic_DNA"/>
</dbReference>
<evidence type="ECO:0000313" key="3">
    <source>
        <dbReference type="Proteomes" id="UP001174694"/>
    </source>
</evidence>
<accession>A0AA38R8B7</accession>
<name>A0AA38R8B7_9PEZI</name>
<evidence type="ECO:0000313" key="2">
    <source>
        <dbReference type="EMBL" id="KAJ9130524.1"/>
    </source>
</evidence>